<dbReference type="AlphaFoldDB" id="A0A2U1TM65"/>
<comment type="caution">
    <text evidence="2">The sequence shown here is derived from an EMBL/GenBank/DDBJ whole genome shotgun (WGS) entry which is preliminary data.</text>
</comment>
<sequence>MAPTPIATLAIRPAGGKKCAVVALSPAAFTNQHEIKLTSVGFFFARRKRSAMEILLALAILAGLSVVIATVFHIWEWLSDHRMPSKRGKNGR</sequence>
<name>A0A2U1TM65_9GAMM</name>
<evidence type="ECO:0000313" key="2">
    <source>
        <dbReference type="EMBL" id="PWC10513.1"/>
    </source>
</evidence>
<keyword evidence="1" id="KW-0812">Transmembrane</keyword>
<gene>
    <name evidence="2" type="ORF">DDT56_21610</name>
</gene>
<reference evidence="2 3" key="1">
    <citation type="submission" date="2018-04" db="EMBL/GenBank/DDBJ databases">
        <title>Brenneria corticis sp.nov.</title>
        <authorList>
            <person name="Li Y."/>
        </authorList>
    </citation>
    <scope>NUCLEOTIDE SEQUENCE [LARGE SCALE GENOMIC DNA]</scope>
    <source>
        <strain evidence="2 3">CFCC 11842</strain>
    </source>
</reference>
<dbReference type="EMBL" id="QDKH01000036">
    <property type="protein sequence ID" value="PWC10513.1"/>
    <property type="molecule type" value="Genomic_DNA"/>
</dbReference>
<proteinExistence type="predicted"/>
<accession>A0A2U1TM65</accession>
<dbReference type="Proteomes" id="UP000296159">
    <property type="component" value="Unassembled WGS sequence"/>
</dbReference>
<organism evidence="2 3">
    <name type="scientific">Brenneria corticis</name>
    <dbReference type="NCBI Taxonomy" id="2173106"/>
    <lineage>
        <taxon>Bacteria</taxon>
        <taxon>Pseudomonadati</taxon>
        <taxon>Pseudomonadota</taxon>
        <taxon>Gammaproteobacteria</taxon>
        <taxon>Enterobacterales</taxon>
        <taxon>Pectobacteriaceae</taxon>
        <taxon>Brenneria</taxon>
    </lineage>
</organism>
<keyword evidence="1" id="KW-0472">Membrane</keyword>
<evidence type="ECO:0000256" key="1">
    <source>
        <dbReference type="SAM" id="Phobius"/>
    </source>
</evidence>
<evidence type="ECO:0000313" key="3">
    <source>
        <dbReference type="Proteomes" id="UP000296159"/>
    </source>
</evidence>
<keyword evidence="1" id="KW-1133">Transmembrane helix</keyword>
<feature type="transmembrane region" description="Helical" evidence="1">
    <location>
        <begin position="54"/>
        <end position="75"/>
    </location>
</feature>
<keyword evidence="3" id="KW-1185">Reference proteome</keyword>
<protein>
    <submittedName>
        <fullName evidence="2">Uncharacterized protein</fullName>
    </submittedName>
</protein>